<evidence type="ECO:0000256" key="1">
    <source>
        <dbReference type="SAM" id="SignalP"/>
    </source>
</evidence>
<dbReference type="SUPFAM" id="SSF49464">
    <property type="entry name" value="Carboxypeptidase regulatory domain-like"/>
    <property type="match status" value="1"/>
</dbReference>
<dbReference type="Gene3D" id="2.60.40.1120">
    <property type="entry name" value="Carboxypeptidase-like, regulatory domain"/>
    <property type="match status" value="1"/>
</dbReference>
<name>A0A9X1X6X4_9SPHI</name>
<evidence type="ECO:0000313" key="3">
    <source>
        <dbReference type="Proteomes" id="UP001139450"/>
    </source>
</evidence>
<keyword evidence="2" id="KW-0121">Carboxypeptidase</keyword>
<feature type="chain" id="PRO_5040888800" evidence="1">
    <location>
        <begin position="20"/>
        <end position="821"/>
    </location>
</feature>
<proteinExistence type="predicted"/>
<dbReference type="Pfam" id="PF18939">
    <property type="entry name" value="DUF5686"/>
    <property type="match status" value="1"/>
</dbReference>
<organism evidence="2 3">
    <name type="scientific">Mucilaginibacter straminoryzae</name>
    <dbReference type="NCBI Taxonomy" id="2932774"/>
    <lineage>
        <taxon>Bacteria</taxon>
        <taxon>Pseudomonadati</taxon>
        <taxon>Bacteroidota</taxon>
        <taxon>Sphingobacteriia</taxon>
        <taxon>Sphingobacteriales</taxon>
        <taxon>Sphingobacteriaceae</taxon>
        <taxon>Mucilaginibacter</taxon>
    </lineage>
</organism>
<dbReference type="RefSeq" id="WP_245131746.1">
    <property type="nucleotide sequence ID" value="NZ_JALJEJ010000009.1"/>
</dbReference>
<accession>A0A9X1X6X4</accession>
<dbReference type="InterPro" id="IPR008969">
    <property type="entry name" value="CarboxyPept-like_regulatory"/>
</dbReference>
<dbReference type="Proteomes" id="UP001139450">
    <property type="component" value="Unassembled WGS sequence"/>
</dbReference>
<sequence>MRKTLLSALFLLITHFVFAQTYLLSGRITDNSGKPIGFTSVYIRNSTYGTTANEDGFYQFKLSPGTYSVVYRFVGYVEKTVKITIGNQDSRNDIQLDQEIFKPRQIERVIRRNGPADSIMKQVIAKRHFYKYQVDQYSCAVYVKGVQRLLKSPKSLMSGPVAQALELDSTGKGILYQSESLSKYDFQQPNKVKEEMIASKIAGQNTAFSYNKASDLQVNFYNNLFEIEGLSSRAFISPLADNAMSYYNYRLSGVSVENGRVIDKIDVTPKREHSPCYRGYIYIIEGDWRLYSVDLLLTDDARLNLVDQMRISQQYIPITDSVWMPVSVQYTFSGKVLGFVFEGYYVGVYNNYNLNPGFKPGHFNGEIMHIDTAANTKSFDYWADTRPVPLTRLEVRDYVRKDSLFTIKHTPQYQDSVERAKNQFAPLGYFLFGYSHTNRYKGQSWYLYPFYQTLFYNTVEGWGVNLKAAWTQFYASRQSFTISPALRYSFTNNKLNGNVHFTYNYDPDRQGYFYATAGTDILDLSNAGTRSLSFNTLSTLLSENNYVKYYRSQFALLGYQRELSNGILGYLQLSYADREQLYNTSFNHIFDTKNKSYTSNDPLRPLGPEIPNSLFPKNQALTLRASVTFTFDQRYTTRPDGRYYEQSAYPKIKVNYRKGIHGLGSDVDYDFASVDIYDDHLSTGLVGYSAFKITGGSFLNRNTIYFMDYNHFLGNQGRVFDPTIGGFHFLPFYQFSTDRNFLEAHFEHNFSGWLTNRVPLINSLKLEELIGVNYLTQQGGKQNYSEFYVGIKRFFLRLDYGIAYNGSKKMTQGIRFFYGLR</sequence>
<gene>
    <name evidence="2" type="ORF">MUY27_16245</name>
</gene>
<evidence type="ECO:0000313" key="2">
    <source>
        <dbReference type="EMBL" id="MCJ8211270.1"/>
    </source>
</evidence>
<keyword evidence="1" id="KW-0732">Signal</keyword>
<dbReference type="GO" id="GO:0004180">
    <property type="term" value="F:carboxypeptidase activity"/>
    <property type="evidence" value="ECO:0007669"/>
    <property type="project" value="UniProtKB-KW"/>
</dbReference>
<comment type="caution">
    <text evidence="2">The sequence shown here is derived from an EMBL/GenBank/DDBJ whole genome shotgun (WGS) entry which is preliminary data.</text>
</comment>
<protein>
    <submittedName>
        <fullName evidence="2">DUF5686 and carboxypeptidase regulatory-like domain-containing protein</fullName>
    </submittedName>
</protein>
<keyword evidence="3" id="KW-1185">Reference proteome</keyword>
<keyword evidence="2" id="KW-0378">Hydrolase</keyword>
<dbReference type="AlphaFoldDB" id="A0A9X1X6X4"/>
<feature type="signal peptide" evidence="1">
    <location>
        <begin position="1"/>
        <end position="19"/>
    </location>
</feature>
<keyword evidence="2" id="KW-0645">Protease</keyword>
<dbReference type="EMBL" id="JALJEJ010000009">
    <property type="protein sequence ID" value="MCJ8211270.1"/>
    <property type="molecule type" value="Genomic_DNA"/>
</dbReference>
<dbReference type="Pfam" id="PF13715">
    <property type="entry name" value="CarbopepD_reg_2"/>
    <property type="match status" value="1"/>
</dbReference>
<dbReference type="InterPro" id="IPR043741">
    <property type="entry name" value="DUF5686"/>
</dbReference>
<reference evidence="2" key="1">
    <citation type="submission" date="2022-04" db="EMBL/GenBank/DDBJ databases">
        <title>Mucilaginibacter sp. RS28 isolated from freshwater.</title>
        <authorList>
            <person name="Ko S.-R."/>
        </authorList>
    </citation>
    <scope>NUCLEOTIDE SEQUENCE</scope>
    <source>
        <strain evidence="2">RS28</strain>
    </source>
</reference>